<reference evidence="1" key="2">
    <citation type="submission" date="2020-09" db="EMBL/GenBank/DDBJ databases">
        <authorList>
            <person name="Sun Q."/>
            <person name="Ohkuma M."/>
        </authorList>
    </citation>
    <scope>NUCLEOTIDE SEQUENCE</scope>
    <source>
        <strain evidence="1">JCM 4490</strain>
    </source>
</reference>
<evidence type="ECO:0000313" key="1">
    <source>
        <dbReference type="EMBL" id="GGW56139.1"/>
    </source>
</evidence>
<reference evidence="1" key="1">
    <citation type="journal article" date="2014" name="Int. J. Syst. Evol. Microbiol.">
        <title>Complete genome sequence of Corynebacterium casei LMG S-19264T (=DSM 44701T), isolated from a smear-ripened cheese.</title>
        <authorList>
            <consortium name="US DOE Joint Genome Institute (JGI-PGF)"/>
            <person name="Walter F."/>
            <person name="Albersmeier A."/>
            <person name="Kalinowski J."/>
            <person name="Ruckert C."/>
        </authorList>
    </citation>
    <scope>NUCLEOTIDE SEQUENCE</scope>
    <source>
        <strain evidence="1">JCM 4490</strain>
    </source>
</reference>
<dbReference type="EMBL" id="BMUE01000007">
    <property type="protein sequence ID" value="GGW56139.1"/>
    <property type="molecule type" value="Genomic_DNA"/>
</dbReference>
<proteinExistence type="predicted"/>
<evidence type="ECO:0000313" key="2">
    <source>
        <dbReference type="Proteomes" id="UP000620224"/>
    </source>
</evidence>
<keyword evidence="2" id="KW-1185">Reference proteome</keyword>
<name>A0A918J889_9ACTN</name>
<sequence>MDETGLALFWRRRIGMIFQFFDLSDDLTTTDNVALAAQLTATTPGAGRAATAMDADSYPALIHALHDAERAFPTAIGPQSSARRHRPPLRQERRALQALVRVRSQ</sequence>
<dbReference type="AlphaFoldDB" id="A0A918J889"/>
<evidence type="ECO:0008006" key="3">
    <source>
        <dbReference type="Google" id="ProtNLM"/>
    </source>
</evidence>
<protein>
    <recommendedName>
        <fullName evidence="3">ABC transporter ATP-binding protein</fullName>
    </recommendedName>
</protein>
<gene>
    <name evidence="1" type="ORF">GCM10010503_36570</name>
</gene>
<organism evidence="1 2">
    <name type="scientific">Streptomyces lucensis JCM 4490</name>
    <dbReference type="NCBI Taxonomy" id="1306176"/>
    <lineage>
        <taxon>Bacteria</taxon>
        <taxon>Bacillati</taxon>
        <taxon>Actinomycetota</taxon>
        <taxon>Actinomycetes</taxon>
        <taxon>Kitasatosporales</taxon>
        <taxon>Streptomycetaceae</taxon>
        <taxon>Streptomyces</taxon>
    </lineage>
</organism>
<comment type="caution">
    <text evidence="1">The sequence shown here is derived from an EMBL/GenBank/DDBJ whole genome shotgun (WGS) entry which is preliminary data.</text>
</comment>
<accession>A0A918J889</accession>
<dbReference type="Proteomes" id="UP000620224">
    <property type="component" value="Unassembled WGS sequence"/>
</dbReference>